<keyword evidence="4" id="KW-1185">Reference proteome</keyword>
<dbReference type="eggNOG" id="ENOG502ZA8A">
    <property type="taxonomic scope" value="Bacteria"/>
</dbReference>
<protein>
    <recommendedName>
        <fullName evidence="2">Alginate export domain-containing protein</fullName>
    </recommendedName>
</protein>
<dbReference type="OrthoDB" id="9764666at2"/>
<evidence type="ECO:0000259" key="2">
    <source>
        <dbReference type="Pfam" id="PF13372"/>
    </source>
</evidence>
<organism evidence="3 4">
    <name type="scientific">Syntrophotalea carbinolica (strain DSM 2380 / NBRC 103641 / GraBd1)</name>
    <name type="common">Pelobacter carbinolicus</name>
    <dbReference type="NCBI Taxonomy" id="338963"/>
    <lineage>
        <taxon>Bacteria</taxon>
        <taxon>Pseudomonadati</taxon>
        <taxon>Thermodesulfobacteriota</taxon>
        <taxon>Desulfuromonadia</taxon>
        <taxon>Desulfuromonadales</taxon>
        <taxon>Syntrophotaleaceae</taxon>
        <taxon>Syntrophotalea</taxon>
    </lineage>
</organism>
<feature type="signal peptide" evidence="1">
    <location>
        <begin position="1"/>
        <end position="23"/>
    </location>
</feature>
<dbReference type="InterPro" id="IPR025388">
    <property type="entry name" value="Alginate_export_dom"/>
</dbReference>
<evidence type="ECO:0000313" key="3">
    <source>
        <dbReference type="EMBL" id="ABA87894.1"/>
    </source>
</evidence>
<dbReference type="STRING" id="338963.Pcar_0635"/>
<feature type="domain" description="Alginate export" evidence="2">
    <location>
        <begin position="55"/>
        <end position="387"/>
    </location>
</feature>
<proteinExistence type="predicted"/>
<reference evidence="3 4" key="2">
    <citation type="journal article" date="2012" name="BMC Genomics">
        <title>The genome of Pelobacter carbinolicus reveals surprising metabolic capabilities and physiological features.</title>
        <authorList>
            <person name="Aklujkar M."/>
            <person name="Haveman S.A."/>
            <person name="Didonato R.Jr."/>
            <person name="Chertkov O."/>
            <person name="Han C.S."/>
            <person name="Land M.L."/>
            <person name="Brown P."/>
            <person name="Lovley D.R."/>
        </authorList>
    </citation>
    <scope>NUCLEOTIDE SEQUENCE [LARGE SCALE GENOMIC DNA]</scope>
    <source>
        <strain evidence="4">DSM 2380 / NBRC 103641 / GraBd1</strain>
    </source>
</reference>
<dbReference type="Pfam" id="PF13372">
    <property type="entry name" value="Alginate_exp"/>
    <property type="match status" value="1"/>
</dbReference>
<reference evidence="4" key="1">
    <citation type="submission" date="2005-10" db="EMBL/GenBank/DDBJ databases">
        <title>Complete sequence of Pelobacter carbinolicus DSM 2380.</title>
        <authorList>
            <person name="Copeland A."/>
            <person name="Lucas S."/>
            <person name="Lapidus A."/>
            <person name="Barry K."/>
            <person name="Detter J.C."/>
            <person name="Glavina T."/>
            <person name="Hammon N."/>
            <person name="Israni S."/>
            <person name="Pitluck S."/>
            <person name="Chertkov O."/>
            <person name="Schmutz J."/>
            <person name="Larimer F."/>
            <person name="Land M."/>
            <person name="Kyrpides N."/>
            <person name="Ivanova N."/>
            <person name="Richardson P."/>
        </authorList>
    </citation>
    <scope>NUCLEOTIDE SEQUENCE [LARGE SCALE GENOMIC DNA]</scope>
    <source>
        <strain evidence="4">DSM 2380 / NBRC 103641 / GraBd1</strain>
    </source>
</reference>
<dbReference type="AlphaFoldDB" id="Q3A6W3"/>
<keyword evidence="1" id="KW-0732">Signal</keyword>
<dbReference type="EMBL" id="CP000142">
    <property type="protein sequence ID" value="ABA87894.1"/>
    <property type="molecule type" value="Genomic_DNA"/>
</dbReference>
<feature type="chain" id="PRO_5004223608" description="Alginate export domain-containing protein" evidence="1">
    <location>
        <begin position="24"/>
        <end position="458"/>
    </location>
</feature>
<accession>Q3A6W3</accession>
<evidence type="ECO:0000313" key="4">
    <source>
        <dbReference type="Proteomes" id="UP000002534"/>
    </source>
</evidence>
<dbReference type="SUPFAM" id="SSF56935">
    <property type="entry name" value="Porins"/>
    <property type="match status" value="1"/>
</dbReference>
<dbReference type="Proteomes" id="UP000002534">
    <property type="component" value="Chromosome"/>
</dbReference>
<evidence type="ECO:0000256" key="1">
    <source>
        <dbReference type="SAM" id="SignalP"/>
    </source>
</evidence>
<sequence length="458" mass="51910">MRVNLSIAFLALLVAMMPLTVGADQNGKATSEGSPPGTVGGLKANTASAHPEFLFGGDIRLREVYLDNIPYSNGGEARGGVNHFQRYRTRLWGEYHLNEKFMLRARLVNEFRTYPEADNHVWNSVDEILFDHLFFDWKWNDWTLRVGRQDLFYGTGKLILEGTPKDGSRTLYFDAVKLTYSGFADTTVDFLYINTHAKDPIVMHSEDRDIVGFAGGNDYDGTESGGGVYVKNKSIEKLPFEAYYLVKTHEQDVAFLNNNDRHTVGARLMPVFSNHLKGNLEAAYQVGNDISAFMVDAKAVLSIESLAAQKARMGLGWYYLSGDDPETSEDEGWNPLWARYPQYSELYVYAFDTDGAGRWSNVNMPYIDFSISPIEKLKMELLLGYMWAPEDNGAGGGNDRGLLFTWKNRFTLKEKLFTAKDKLSGHLWFELLDPGNYYTDEQQDHTALFLRAELSYSF</sequence>
<dbReference type="HOGENOM" id="CLU_595348_0_0_7"/>
<gene>
    <name evidence="3" type="ordered locus">Pcar_0635</name>
</gene>
<dbReference type="RefSeq" id="WP_011340337.1">
    <property type="nucleotide sequence ID" value="NC_007498.2"/>
</dbReference>
<name>Q3A6W3_SYNC1</name>
<dbReference type="KEGG" id="pca:Pcar_0635"/>